<keyword evidence="2" id="KW-1185">Reference proteome</keyword>
<dbReference type="GeneID" id="9223041"/>
<dbReference type="VEuPathDB" id="FungiDB:MCYG_02763"/>
<name>C5FGQ9_ARTOC</name>
<evidence type="ECO:0000313" key="2">
    <source>
        <dbReference type="Proteomes" id="UP000002035"/>
    </source>
</evidence>
<dbReference type="OMA" id="WIFFPIN"/>
<protein>
    <submittedName>
        <fullName evidence="1">Uncharacterized protein</fullName>
    </submittedName>
</protein>
<dbReference type="AlphaFoldDB" id="C5FGQ9"/>
<dbReference type="eggNOG" id="ENOG502S9BE">
    <property type="taxonomic scope" value="Eukaryota"/>
</dbReference>
<organism evidence="1 2">
    <name type="scientific">Arthroderma otae (strain ATCC MYA-4605 / CBS 113480)</name>
    <name type="common">Microsporum canis</name>
    <dbReference type="NCBI Taxonomy" id="554155"/>
    <lineage>
        <taxon>Eukaryota</taxon>
        <taxon>Fungi</taxon>
        <taxon>Dikarya</taxon>
        <taxon>Ascomycota</taxon>
        <taxon>Pezizomycotina</taxon>
        <taxon>Eurotiomycetes</taxon>
        <taxon>Eurotiomycetidae</taxon>
        <taxon>Onygenales</taxon>
        <taxon>Arthrodermataceae</taxon>
        <taxon>Microsporum</taxon>
    </lineage>
</organism>
<dbReference type="HOGENOM" id="CLU_478934_0_0_1"/>
<accession>C5FGQ9</accession>
<dbReference type="STRING" id="554155.C5FGQ9"/>
<dbReference type="RefSeq" id="XP_002849829.1">
    <property type="nucleotide sequence ID" value="XM_002849783.1"/>
</dbReference>
<proteinExistence type="predicted"/>
<dbReference type="OrthoDB" id="5153231at2759"/>
<dbReference type="EMBL" id="DS995702">
    <property type="protein sequence ID" value="EEQ29944.1"/>
    <property type="molecule type" value="Genomic_DNA"/>
</dbReference>
<gene>
    <name evidence="1" type="ORF">MCYG_02763</name>
</gene>
<dbReference type="Proteomes" id="UP000002035">
    <property type="component" value="Unassembled WGS sequence"/>
</dbReference>
<evidence type="ECO:0000313" key="1">
    <source>
        <dbReference type="EMBL" id="EEQ29944.1"/>
    </source>
</evidence>
<reference evidence="2" key="1">
    <citation type="journal article" date="2012" name="MBio">
        <title>Comparative genome analysis of Trichophyton rubrum and related dermatophytes reveals candidate genes involved in infection.</title>
        <authorList>
            <person name="Martinez D.A."/>
            <person name="Oliver B.G."/>
            <person name="Graeser Y."/>
            <person name="Goldberg J.M."/>
            <person name="Li W."/>
            <person name="Martinez-Rossi N.M."/>
            <person name="Monod M."/>
            <person name="Shelest E."/>
            <person name="Barton R.C."/>
            <person name="Birch E."/>
            <person name="Brakhage A.A."/>
            <person name="Chen Z."/>
            <person name="Gurr S.J."/>
            <person name="Heiman D."/>
            <person name="Heitman J."/>
            <person name="Kosti I."/>
            <person name="Rossi A."/>
            <person name="Saif S."/>
            <person name="Samalova M."/>
            <person name="Saunders C.W."/>
            <person name="Shea T."/>
            <person name="Summerbell R.C."/>
            <person name="Xu J."/>
            <person name="Young S."/>
            <person name="Zeng Q."/>
            <person name="Birren B.W."/>
            <person name="Cuomo C.A."/>
            <person name="White T.C."/>
        </authorList>
    </citation>
    <scope>NUCLEOTIDE SEQUENCE [LARGE SCALE GENOMIC DNA]</scope>
    <source>
        <strain evidence="2">ATCC MYA-4605 / CBS 113480</strain>
    </source>
</reference>
<sequence>MISDFIGPCWYLIVLGETRRLIEVLRNPRKSQCERLSLTKEVYITRITYQGNSYITNISNIPLESQSLDTSTQECLKLPTQVKSLIISTDHIGVRRLQFVDGTSHPSADESPWYEIIKLPGSCQELQVINDGLFIRNMRVPQDKVYDVTRTWSSPYPPKFEPWNTYRVDKGRRLDYVKLDDNSIQGLLVCCSRVTNGGFYAFSNTSRPFKKFVISMTQRIKKTPIFWIFFPINTGESIEAAWVRRLKDCHGRSSNPILVTTYGRTATFGPHPPAELRELYEFHPLVKENDGVISGIFHNGLDPECEQISEFGVTCNKNHRVRATMPQPPIEKYDAPSIPSRGGSPAMTWYLTKAPLEGLLRVRVCKDQEKPHNPCIGLLLYYKCGRVESLGQIRWDRDVSHEAFSPICIRRSNVNGKGYIKDVQRSSDCSRANERSNEWQELPQTGTLVWWFGHLGDAINIYND</sequence>